<accession>A0A0Q0CZG6</accession>
<dbReference type="Proteomes" id="UP000050317">
    <property type="component" value="Unassembled WGS sequence"/>
</dbReference>
<comment type="subcellular location">
    <subcellularLocation>
        <location evidence="1">Cell membrane</location>
        <topology evidence="1">Multi-pass membrane protein</topology>
    </subcellularLocation>
</comment>
<keyword evidence="4" id="KW-0812">Transmembrane</keyword>
<comment type="caution">
    <text evidence="5">The sequence shown here is derived from an EMBL/GenBank/DDBJ whole genome shotgun (WGS) entry which is preliminary data.</text>
</comment>
<organism evidence="5 6">
    <name type="scientific">Pseudomonas syringae pv. viburni</name>
    <dbReference type="NCBI Taxonomy" id="251703"/>
    <lineage>
        <taxon>Bacteria</taxon>
        <taxon>Pseudomonadati</taxon>
        <taxon>Pseudomonadota</taxon>
        <taxon>Gammaproteobacteria</taxon>
        <taxon>Pseudomonadales</taxon>
        <taxon>Pseudomonadaceae</taxon>
        <taxon>Pseudomonas</taxon>
    </lineage>
</organism>
<feature type="transmembrane region" description="Helical" evidence="4">
    <location>
        <begin position="71"/>
        <end position="89"/>
    </location>
</feature>
<feature type="non-terminal residue" evidence="5">
    <location>
        <position position="1"/>
    </location>
</feature>
<dbReference type="PANTHER" id="PTHR43045">
    <property type="entry name" value="SHIKIMATE TRANSPORTER"/>
    <property type="match status" value="1"/>
</dbReference>
<evidence type="ECO:0000313" key="6">
    <source>
        <dbReference type="Proteomes" id="UP000050317"/>
    </source>
</evidence>
<reference evidence="5 6" key="1">
    <citation type="submission" date="2015-09" db="EMBL/GenBank/DDBJ databases">
        <title>Genome announcement of multiple Pseudomonas syringae strains.</title>
        <authorList>
            <person name="Thakur S."/>
            <person name="Wang P.W."/>
            <person name="Gong Y."/>
            <person name="Weir B.S."/>
            <person name="Guttman D.S."/>
        </authorList>
    </citation>
    <scope>NUCLEOTIDE SEQUENCE [LARGE SCALE GENOMIC DNA]</scope>
    <source>
        <strain evidence="5 6">ICMP3963</strain>
    </source>
</reference>
<dbReference type="SUPFAM" id="SSF103473">
    <property type="entry name" value="MFS general substrate transporter"/>
    <property type="match status" value="1"/>
</dbReference>
<evidence type="ECO:0000313" key="5">
    <source>
        <dbReference type="EMBL" id="KPZ15044.1"/>
    </source>
</evidence>
<evidence type="ECO:0000256" key="2">
    <source>
        <dbReference type="ARBA" id="ARBA00022448"/>
    </source>
</evidence>
<dbReference type="InterPro" id="IPR036259">
    <property type="entry name" value="MFS_trans_sf"/>
</dbReference>
<feature type="transmembrane region" description="Helical" evidence="4">
    <location>
        <begin position="46"/>
        <end position="65"/>
    </location>
</feature>
<keyword evidence="4" id="KW-1133">Transmembrane helix</keyword>
<dbReference type="EMBL" id="LJRR01000239">
    <property type="protein sequence ID" value="KPZ15044.1"/>
    <property type="molecule type" value="Genomic_DNA"/>
</dbReference>
<dbReference type="AlphaFoldDB" id="A0A0Q0CZG6"/>
<gene>
    <name evidence="5" type="ORF">ALO40_04893</name>
</gene>
<sequence>GLWRGYGLATGVLAPMMFSPQGSFLSRQFPAHTRSSGVGTGREIGTAIAGGLAPLGALSLVSSSPNHSTSGVVWILILSAVLLVVASAFDQGGKNSSFKN</sequence>
<keyword evidence="4" id="KW-0472">Membrane</keyword>
<keyword evidence="2" id="KW-0813">Transport</keyword>
<dbReference type="PANTHER" id="PTHR43045:SF1">
    <property type="entry name" value="SHIKIMATE TRANSPORTER"/>
    <property type="match status" value="1"/>
</dbReference>
<name>A0A0Q0CZG6_9PSED</name>
<dbReference type="PATRIC" id="fig|251703.9.peg.1331"/>
<feature type="transmembrane region" description="Helical" evidence="4">
    <location>
        <begin position="6"/>
        <end position="25"/>
    </location>
</feature>
<evidence type="ECO:0000256" key="1">
    <source>
        <dbReference type="ARBA" id="ARBA00004651"/>
    </source>
</evidence>
<evidence type="ECO:0000256" key="4">
    <source>
        <dbReference type="SAM" id="Phobius"/>
    </source>
</evidence>
<keyword evidence="3" id="KW-1003">Cell membrane</keyword>
<dbReference type="GO" id="GO:0005886">
    <property type="term" value="C:plasma membrane"/>
    <property type="evidence" value="ECO:0007669"/>
    <property type="project" value="UniProtKB-SubCell"/>
</dbReference>
<proteinExistence type="predicted"/>
<protein>
    <submittedName>
        <fullName evidence="5">Major facilitator family transporter</fullName>
    </submittedName>
</protein>
<evidence type="ECO:0000256" key="3">
    <source>
        <dbReference type="ARBA" id="ARBA00022475"/>
    </source>
</evidence>